<dbReference type="InterPro" id="IPR050411">
    <property type="entry name" value="AlphaKG_dependent_hydroxylases"/>
</dbReference>
<dbReference type="PANTHER" id="PTHR10696">
    <property type="entry name" value="GAMMA-BUTYROBETAINE HYDROXYLASE-RELATED"/>
    <property type="match status" value="1"/>
</dbReference>
<accession>A0AAW2YS26</accession>
<keyword evidence="4" id="KW-1185">Reference proteome</keyword>
<dbReference type="EMBL" id="JAOPGA020000581">
    <property type="protein sequence ID" value="KAL0479631.1"/>
    <property type="molecule type" value="Genomic_DNA"/>
</dbReference>
<dbReference type="AlphaFoldDB" id="A0AAW2YS26"/>
<evidence type="ECO:0000256" key="1">
    <source>
        <dbReference type="ARBA" id="ARBA00023002"/>
    </source>
</evidence>
<evidence type="ECO:0000259" key="2">
    <source>
        <dbReference type="Pfam" id="PF02668"/>
    </source>
</evidence>
<organism evidence="3 4">
    <name type="scientific">Acrasis kona</name>
    <dbReference type="NCBI Taxonomy" id="1008807"/>
    <lineage>
        <taxon>Eukaryota</taxon>
        <taxon>Discoba</taxon>
        <taxon>Heterolobosea</taxon>
        <taxon>Tetramitia</taxon>
        <taxon>Eutetramitia</taxon>
        <taxon>Acrasidae</taxon>
        <taxon>Acrasis</taxon>
    </lineage>
</organism>
<evidence type="ECO:0000313" key="4">
    <source>
        <dbReference type="Proteomes" id="UP001431209"/>
    </source>
</evidence>
<gene>
    <name evidence="3" type="ORF">AKO1_015050</name>
</gene>
<feature type="domain" description="TauD/TfdA-like" evidence="2">
    <location>
        <begin position="63"/>
        <end position="338"/>
    </location>
</feature>
<name>A0AAW2YS26_9EUKA</name>
<dbReference type="Gene3D" id="3.60.130.10">
    <property type="entry name" value="Clavaminate synthase-like"/>
    <property type="match status" value="1"/>
</dbReference>
<proteinExistence type="predicted"/>
<dbReference type="PANTHER" id="PTHR10696:SF21">
    <property type="entry name" value="TAUD_TFDA-LIKE DOMAIN-CONTAINING PROTEIN"/>
    <property type="match status" value="1"/>
</dbReference>
<dbReference type="InterPro" id="IPR042098">
    <property type="entry name" value="TauD-like_sf"/>
</dbReference>
<protein>
    <recommendedName>
        <fullName evidence="2">TauD/TfdA-like domain-containing protein</fullName>
    </recommendedName>
</protein>
<dbReference type="GO" id="GO:0016491">
    <property type="term" value="F:oxidoreductase activity"/>
    <property type="evidence" value="ECO:0007669"/>
    <property type="project" value="UniProtKB-KW"/>
</dbReference>
<keyword evidence="1" id="KW-0560">Oxidoreductase</keyword>
<dbReference type="Proteomes" id="UP001431209">
    <property type="component" value="Unassembled WGS sequence"/>
</dbReference>
<reference evidence="3 4" key="1">
    <citation type="submission" date="2024-03" db="EMBL/GenBank/DDBJ databases">
        <title>The Acrasis kona genome and developmental transcriptomes reveal deep origins of eukaryotic multicellular pathways.</title>
        <authorList>
            <person name="Sheikh S."/>
            <person name="Fu C.-J."/>
            <person name="Brown M.W."/>
            <person name="Baldauf S.L."/>
        </authorList>
    </citation>
    <scope>NUCLEOTIDE SEQUENCE [LARGE SCALE GENOMIC DNA]</scope>
    <source>
        <strain evidence="3 4">ATCC MYA-3509</strain>
    </source>
</reference>
<dbReference type="InterPro" id="IPR003819">
    <property type="entry name" value="TauD/TfdA-like"/>
</dbReference>
<sequence length="344" mass="39594">MKAVHAIWRTEPRDYKRTPSHQDWNKETTIEGQLTIEDTTFPLVLLPSNDLDNEFILQKIEISNEWLDNVLIKHGAILFRNFPVKSPSDFNDFVTACGYHNLPVGGTIRQWVVGNVFSVNEFSPDKEIPFHHEMSHIPLHPNHLFFYCEIPGSVGGETPILLSWLLYDKALKRIPEFINELEEKGVKYVRFLLEKDDPNSAMSRGWKSTYATEDKVIAETKCRDAGGTFEWVTIEDEVVMKTTSAVQPAVRLDNRSGRKVFFNSLIATYMGRQDHHKERRGEVLFGDGGKIDPEHINVILEIIRDITADFKWCAGDVLVIDNKLTMYSRKRFKNPRKIYASLAL</sequence>
<comment type="caution">
    <text evidence="3">The sequence shown here is derived from an EMBL/GenBank/DDBJ whole genome shotgun (WGS) entry which is preliminary data.</text>
</comment>
<dbReference type="Pfam" id="PF02668">
    <property type="entry name" value="TauD"/>
    <property type="match status" value="1"/>
</dbReference>
<dbReference type="SUPFAM" id="SSF51197">
    <property type="entry name" value="Clavaminate synthase-like"/>
    <property type="match status" value="1"/>
</dbReference>
<evidence type="ECO:0000313" key="3">
    <source>
        <dbReference type="EMBL" id="KAL0479631.1"/>
    </source>
</evidence>